<organism evidence="2 3">
    <name type="scientific">Rhizocola hellebori</name>
    <dbReference type="NCBI Taxonomy" id="1392758"/>
    <lineage>
        <taxon>Bacteria</taxon>
        <taxon>Bacillati</taxon>
        <taxon>Actinomycetota</taxon>
        <taxon>Actinomycetes</taxon>
        <taxon>Micromonosporales</taxon>
        <taxon>Micromonosporaceae</taxon>
        <taxon>Rhizocola</taxon>
    </lineage>
</organism>
<dbReference type="AlphaFoldDB" id="A0A8J3Q7F1"/>
<dbReference type="RefSeq" id="WP_203909223.1">
    <property type="nucleotide sequence ID" value="NZ_BONY01000018.1"/>
</dbReference>
<evidence type="ECO:0000313" key="3">
    <source>
        <dbReference type="Proteomes" id="UP000612899"/>
    </source>
</evidence>
<keyword evidence="3" id="KW-1185">Reference proteome</keyword>
<evidence type="ECO:0000313" key="2">
    <source>
        <dbReference type="EMBL" id="GIH05369.1"/>
    </source>
</evidence>
<proteinExistence type="predicted"/>
<gene>
    <name evidence="2" type="ORF">Rhe02_34360</name>
</gene>
<dbReference type="Proteomes" id="UP000612899">
    <property type="component" value="Unassembled WGS sequence"/>
</dbReference>
<reference evidence="2" key="1">
    <citation type="submission" date="2021-01" db="EMBL/GenBank/DDBJ databases">
        <title>Whole genome shotgun sequence of Rhizocola hellebori NBRC 109834.</title>
        <authorList>
            <person name="Komaki H."/>
            <person name="Tamura T."/>
        </authorList>
    </citation>
    <scope>NUCLEOTIDE SEQUENCE</scope>
    <source>
        <strain evidence="2">NBRC 109834</strain>
    </source>
</reference>
<feature type="region of interest" description="Disordered" evidence="1">
    <location>
        <begin position="330"/>
        <end position="349"/>
    </location>
</feature>
<evidence type="ECO:0008006" key="4">
    <source>
        <dbReference type="Google" id="ProtNLM"/>
    </source>
</evidence>
<name>A0A8J3Q7F1_9ACTN</name>
<comment type="caution">
    <text evidence="2">The sequence shown here is derived from an EMBL/GenBank/DDBJ whole genome shotgun (WGS) entry which is preliminary data.</text>
</comment>
<evidence type="ECO:0000256" key="1">
    <source>
        <dbReference type="SAM" id="MobiDB-lite"/>
    </source>
</evidence>
<accession>A0A8J3Q7F1</accession>
<dbReference type="Gene3D" id="3.40.50.720">
    <property type="entry name" value="NAD(P)-binding Rossmann-like Domain"/>
    <property type="match status" value="1"/>
</dbReference>
<sequence length="679" mass="71997">MKPKLKPDVYWVPQGDALAFIHPGDPLTVRGRSALPLMDRLAPYLDGSIELDELVGGLPEGKRDMVLTMVTALHDAGLVKDVQDDDPNPLSAAEMARYGAEIAYIDHHLSSAARRFHDFRTTRITCLGAGLSLHALAHACLRAGVLELTVLVAGDCPTDTDLLDRYLADSRESDPAQRLHLRSFSDSAGELSDAVAGADLLLHVSDRPVLARARDLDRLCREHGRPLLQGIVVDDEAWTGPIGGSVGAGWESAWLRARSNRPRPADADLFPETAVPESPFLAGPTASIVGNRVAFLAFQYVTGVSGARGGLPAETVSVVDLETLDTTEHRFLPHPGAGPASPESQDETARRFADLLSRPAHEPAAFSRAAAELFDARLGPMRTLDESDLPQLPLHLAEVTVADPFGLLDTRDGHPGAVGLGDSFAAARHQAALRAFELYATLAVDRRRLRRGDGPDRVFARDLASGAWEAIDAELAYPALAKPGPAETFMRPVGLAAALGGDEALRMALLDHCAALAAGAVDRAREPFPQLPLDAAELTGSTALYLDATRTALPGLRCYDLTAVHGVPALAWCDGEATIGYTAGSDHVEAIKAGLVQALLYYQAAESGRPRLAPPAAPELPARLRGESVAAPDAAVARLGWPELVSTLAAQGHRVHAVAVGHDPVVTAVLPAVVQVVVR</sequence>
<dbReference type="EMBL" id="BONY01000018">
    <property type="protein sequence ID" value="GIH05369.1"/>
    <property type="molecule type" value="Genomic_DNA"/>
</dbReference>
<protein>
    <recommendedName>
        <fullName evidence="4">YcaO domain-containing protein</fullName>
    </recommendedName>
</protein>